<dbReference type="Proteomes" id="UP000663929">
    <property type="component" value="Chromosome"/>
</dbReference>
<dbReference type="SMART" id="SM00065">
    <property type="entry name" value="GAF"/>
    <property type="match status" value="1"/>
</dbReference>
<dbReference type="InterPro" id="IPR029016">
    <property type="entry name" value="GAF-like_dom_sf"/>
</dbReference>
<dbReference type="InterPro" id="IPR003018">
    <property type="entry name" value="GAF"/>
</dbReference>
<dbReference type="Pfam" id="PF01590">
    <property type="entry name" value="GAF"/>
    <property type="match status" value="1"/>
</dbReference>
<dbReference type="Gene3D" id="3.30.450.40">
    <property type="match status" value="1"/>
</dbReference>
<protein>
    <submittedName>
        <fullName evidence="2">GAF domain-containing protein</fullName>
    </submittedName>
</protein>
<accession>A0A8A4TGM7</accession>
<name>A0A8A4TGM7_SULCO</name>
<evidence type="ECO:0000313" key="2">
    <source>
        <dbReference type="EMBL" id="QTD48332.1"/>
    </source>
</evidence>
<gene>
    <name evidence="2" type="ORF">J3U87_22360</name>
</gene>
<keyword evidence="3" id="KW-1185">Reference proteome</keyword>
<reference evidence="2" key="1">
    <citation type="submission" date="2021-03" db="EMBL/GenBank/DDBJ databases">
        <title>Acanthopleuribacteraceae sp. M133.</title>
        <authorList>
            <person name="Wang G."/>
        </authorList>
    </citation>
    <scope>NUCLEOTIDE SEQUENCE</scope>
    <source>
        <strain evidence="2">M133</strain>
    </source>
</reference>
<dbReference type="EMBL" id="CP071793">
    <property type="protein sequence ID" value="QTD48332.1"/>
    <property type="molecule type" value="Genomic_DNA"/>
</dbReference>
<organism evidence="2 3">
    <name type="scientific">Sulfidibacter corallicola</name>
    <dbReference type="NCBI Taxonomy" id="2818388"/>
    <lineage>
        <taxon>Bacteria</taxon>
        <taxon>Pseudomonadati</taxon>
        <taxon>Acidobacteriota</taxon>
        <taxon>Holophagae</taxon>
        <taxon>Acanthopleuribacterales</taxon>
        <taxon>Acanthopleuribacteraceae</taxon>
        <taxon>Sulfidibacter</taxon>
    </lineage>
</organism>
<evidence type="ECO:0000313" key="3">
    <source>
        <dbReference type="Proteomes" id="UP000663929"/>
    </source>
</evidence>
<evidence type="ECO:0000259" key="1">
    <source>
        <dbReference type="SMART" id="SM00065"/>
    </source>
</evidence>
<dbReference type="KEGG" id="scor:J3U87_22360"/>
<dbReference type="RefSeq" id="WP_237377987.1">
    <property type="nucleotide sequence ID" value="NZ_CP071793.1"/>
</dbReference>
<dbReference type="SUPFAM" id="SSF55781">
    <property type="entry name" value="GAF domain-like"/>
    <property type="match status" value="1"/>
</dbReference>
<feature type="domain" description="GAF" evidence="1">
    <location>
        <begin position="21"/>
        <end position="175"/>
    </location>
</feature>
<dbReference type="AlphaFoldDB" id="A0A8A4TGM7"/>
<proteinExistence type="predicted"/>
<sequence length="332" mass="37396">MPFALPERLKEAGLKISSQLEPHKLAVTVLQEARLLTGADHCWFLMRRKSGYFVEAELEAGGEEVQKRALPLAAAPPPVRHVVRAMLDTKQTLMLENAKEDPRFSDLHAYQTHPTAVLTVPVLAHNAEHAVIAVIHLIKDAAEKGFETQHRAFLEHLAPLLSVTVVNAHKFQLYRKRIDKLETQLAEGSIGGDPIEEIDPSNESCPTVEDLKVLVERGREARKVLHDLGNHLNGAVLTCEEVVDMLKENRVAQLGKALEMLNGHSSNLAVFFEQEDKSRQWSEFVAKILTSLERDQEILQEDIVNLQKHLTLMKNLLYEYQSRAINNDVRGE</sequence>